<organism evidence="1 2">
    <name type="scientific">Variovorax soli</name>
    <dbReference type="NCBI Taxonomy" id="376815"/>
    <lineage>
        <taxon>Bacteria</taxon>
        <taxon>Pseudomonadati</taxon>
        <taxon>Pseudomonadota</taxon>
        <taxon>Betaproteobacteria</taxon>
        <taxon>Burkholderiales</taxon>
        <taxon>Comamonadaceae</taxon>
        <taxon>Variovorax</taxon>
    </lineage>
</organism>
<evidence type="ECO:0000313" key="2">
    <source>
        <dbReference type="Proteomes" id="UP001184230"/>
    </source>
</evidence>
<dbReference type="Proteomes" id="UP001184230">
    <property type="component" value="Unassembled WGS sequence"/>
</dbReference>
<reference evidence="1 2" key="1">
    <citation type="submission" date="2023-07" db="EMBL/GenBank/DDBJ databases">
        <title>Sorghum-associated microbial communities from plants grown in Nebraska, USA.</title>
        <authorList>
            <person name="Schachtman D."/>
        </authorList>
    </citation>
    <scope>NUCLEOTIDE SEQUENCE [LARGE SCALE GENOMIC DNA]</scope>
    <source>
        <strain evidence="1 2">DS1781</strain>
    </source>
</reference>
<protein>
    <submittedName>
        <fullName evidence="1">Uncharacterized protein</fullName>
    </submittedName>
</protein>
<keyword evidence="2" id="KW-1185">Reference proteome</keyword>
<proteinExistence type="predicted"/>
<gene>
    <name evidence="1" type="ORF">J2739_005491</name>
</gene>
<name>A0ABU1NMP2_9BURK</name>
<comment type="caution">
    <text evidence="1">The sequence shown here is derived from an EMBL/GenBank/DDBJ whole genome shotgun (WGS) entry which is preliminary data.</text>
</comment>
<evidence type="ECO:0000313" key="1">
    <source>
        <dbReference type="EMBL" id="MDR6539689.1"/>
    </source>
</evidence>
<dbReference type="EMBL" id="JAVDRF010000021">
    <property type="protein sequence ID" value="MDR6539689.1"/>
    <property type="molecule type" value="Genomic_DNA"/>
</dbReference>
<sequence>MKIEYELAVDEAIKGHFYWVISTGGATGNARSVVDFAHGPLPTRKAAEDAGSVALRWHQRASTGASAVFSGLRTDWYAETVPAELR</sequence>
<accession>A0ABU1NMP2</accession>
<dbReference type="RefSeq" id="WP_309907598.1">
    <property type="nucleotide sequence ID" value="NZ_JAVDRF010000021.1"/>
</dbReference>